<organism evidence="1 2">
    <name type="scientific">Paenibacillus montanisoli</name>
    <dbReference type="NCBI Taxonomy" id="2081970"/>
    <lineage>
        <taxon>Bacteria</taxon>
        <taxon>Bacillati</taxon>
        <taxon>Bacillota</taxon>
        <taxon>Bacilli</taxon>
        <taxon>Bacillales</taxon>
        <taxon>Paenibacillaceae</taxon>
        <taxon>Paenibacillus</taxon>
    </lineage>
</organism>
<accession>A0A328U8H1</accession>
<sequence length="158" mass="18493">MHTIYYQDWDEAGQRVQRTLKQYTIGTDELFVRKLVNATVIQNLLLHHSSHESEAGGNHLIYAAPFQSSCLDRYGSEIKPALLERCDRSVFLETEFLYWNGSRFELGEPLMHTPDALAIARLLLDHYLVKQERTYESLYTVLDDDRNKVLFYLKEVHV</sequence>
<protein>
    <submittedName>
        <fullName evidence="1">Uncharacterized protein</fullName>
    </submittedName>
</protein>
<proteinExistence type="predicted"/>
<keyword evidence="2" id="KW-1185">Reference proteome</keyword>
<evidence type="ECO:0000313" key="1">
    <source>
        <dbReference type="EMBL" id="RAP78372.1"/>
    </source>
</evidence>
<dbReference type="RefSeq" id="WP_112881495.1">
    <property type="nucleotide sequence ID" value="NZ_QLUW01000001.1"/>
</dbReference>
<evidence type="ECO:0000313" key="2">
    <source>
        <dbReference type="Proteomes" id="UP000249260"/>
    </source>
</evidence>
<gene>
    <name evidence="1" type="ORF">DL346_08095</name>
</gene>
<comment type="caution">
    <text evidence="1">The sequence shown here is derived from an EMBL/GenBank/DDBJ whole genome shotgun (WGS) entry which is preliminary data.</text>
</comment>
<dbReference type="Proteomes" id="UP000249260">
    <property type="component" value="Unassembled WGS sequence"/>
</dbReference>
<reference evidence="1 2" key="1">
    <citation type="submission" date="2018-06" db="EMBL/GenBank/DDBJ databases">
        <title>Paenibacillus montanisoli sp. nov., isolated from mountain area soil.</title>
        <authorList>
            <person name="Wu M."/>
        </authorList>
    </citation>
    <scope>NUCLEOTIDE SEQUENCE [LARGE SCALE GENOMIC DNA]</scope>
    <source>
        <strain evidence="1 2">RA17</strain>
    </source>
</reference>
<name>A0A328U8H1_9BACL</name>
<dbReference type="OrthoDB" id="2594214at2"/>
<dbReference type="EMBL" id="QLUW01000001">
    <property type="protein sequence ID" value="RAP78372.1"/>
    <property type="molecule type" value="Genomic_DNA"/>
</dbReference>
<dbReference type="AlphaFoldDB" id="A0A328U8H1"/>